<keyword evidence="8" id="KW-0902">Two-component regulatory system</keyword>
<evidence type="ECO:0000256" key="9">
    <source>
        <dbReference type="SAM" id="MobiDB-lite"/>
    </source>
</evidence>
<dbReference type="EMBL" id="BOOZ01000016">
    <property type="protein sequence ID" value="GIJ10117.1"/>
    <property type="molecule type" value="Genomic_DNA"/>
</dbReference>
<accession>A0ABQ4HWV5</accession>
<dbReference type="Pfam" id="PF07730">
    <property type="entry name" value="HisKA_3"/>
    <property type="match status" value="1"/>
</dbReference>
<keyword evidence="10" id="KW-0812">Transmembrane</keyword>
<evidence type="ECO:0000256" key="5">
    <source>
        <dbReference type="ARBA" id="ARBA00022741"/>
    </source>
</evidence>
<keyword evidence="6" id="KW-0418">Kinase</keyword>
<feature type="domain" description="Signal transduction histidine kinase subgroup 3 dimerisation and phosphoacceptor" evidence="12">
    <location>
        <begin position="195"/>
        <end position="260"/>
    </location>
</feature>
<keyword evidence="5" id="KW-0547">Nucleotide-binding</keyword>
<evidence type="ECO:0000256" key="10">
    <source>
        <dbReference type="SAM" id="Phobius"/>
    </source>
</evidence>
<keyword evidence="14" id="KW-1185">Reference proteome</keyword>
<feature type="transmembrane region" description="Helical" evidence="10">
    <location>
        <begin position="156"/>
        <end position="173"/>
    </location>
</feature>
<comment type="catalytic activity">
    <reaction evidence="1">
        <text>ATP + protein L-histidine = ADP + protein N-phospho-L-histidine.</text>
        <dbReference type="EC" id="2.7.13.3"/>
    </reaction>
</comment>
<evidence type="ECO:0000259" key="12">
    <source>
        <dbReference type="Pfam" id="PF07730"/>
    </source>
</evidence>
<evidence type="ECO:0000259" key="11">
    <source>
        <dbReference type="Pfam" id="PF02518"/>
    </source>
</evidence>
<keyword evidence="10" id="KW-1133">Transmembrane helix</keyword>
<feature type="domain" description="Histidine kinase/HSP90-like ATPase" evidence="11">
    <location>
        <begin position="307"/>
        <end position="392"/>
    </location>
</feature>
<keyword evidence="10" id="KW-0472">Membrane</keyword>
<evidence type="ECO:0000256" key="4">
    <source>
        <dbReference type="ARBA" id="ARBA00022679"/>
    </source>
</evidence>
<dbReference type="Proteomes" id="UP000647017">
    <property type="component" value="Unassembled WGS sequence"/>
</dbReference>
<feature type="region of interest" description="Disordered" evidence="9">
    <location>
        <begin position="401"/>
        <end position="434"/>
    </location>
</feature>
<reference evidence="13 14" key="1">
    <citation type="submission" date="2021-01" db="EMBL/GenBank/DDBJ databases">
        <title>Whole genome shotgun sequence of Verrucosispora andamanensis NBRC 109075.</title>
        <authorList>
            <person name="Komaki H."/>
            <person name="Tamura T."/>
        </authorList>
    </citation>
    <scope>NUCLEOTIDE SEQUENCE [LARGE SCALE GENOMIC DNA]</scope>
    <source>
        <strain evidence="13 14">NBRC 109075</strain>
    </source>
</reference>
<dbReference type="SUPFAM" id="SSF55874">
    <property type="entry name" value="ATPase domain of HSP90 chaperone/DNA topoisomerase II/histidine kinase"/>
    <property type="match status" value="1"/>
</dbReference>
<keyword evidence="3" id="KW-0597">Phosphoprotein</keyword>
<comment type="caution">
    <text evidence="13">The sequence shown here is derived from an EMBL/GenBank/DDBJ whole genome shotgun (WGS) entry which is preliminary data.</text>
</comment>
<evidence type="ECO:0000256" key="7">
    <source>
        <dbReference type="ARBA" id="ARBA00022840"/>
    </source>
</evidence>
<feature type="transmembrane region" description="Helical" evidence="10">
    <location>
        <begin position="21"/>
        <end position="40"/>
    </location>
</feature>
<dbReference type="InterPro" id="IPR011712">
    <property type="entry name" value="Sig_transdc_His_kin_sub3_dim/P"/>
</dbReference>
<keyword evidence="4" id="KW-0808">Transferase</keyword>
<organism evidence="13 14">
    <name type="scientific">Micromonospora andamanensis</name>
    <dbReference type="NCBI Taxonomy" id="1287068"/>
    <lineage>
        <taxon>Bacteria</taxon>
        <taxon>Bacillati</taxon>
        <taxon>Actinomycetota</taxon>
        <taxon>Actinomycetes</taxon>
        <taxon>Micromonosporales</taxon>
        <taxon>Micromonosporaceae</taxon>
        <taxon>Micromonospora</taxon>
    </lineage>
</organism>
<dbReference type="CDD" id="cd16917">
    <property type="entry name" value="HATPase_UhpB-NarQ-NarX-like"/>
    <property type="match status" value="1"/>
</dbReference>
<dbReference type="PANTHER" id="PTHR24421:SF10">
    <property type="entry name" value="NITRATE_NITRITE SENSOR PROTEIN NARQ"/>
    <property type="match status" value="1"/>
</dbReference>
<evidence type="ECO:0000256" key="8">
    <source>
        <dbReference type="ARBA" id="ARBA00023012"/>
    </source>
</evidence>
<protein>
    <recommendedName>
        <fullName evidence="2">histidine kinase</fullName>
        <ecNumber evidence="2">2.7.13.3</ecNumber>
    </recommendedName>
</protein>
<evidence type="ECO:0000313" key="13">
    <source>
        <dbReference type="EMBL" id="GIJ10117.1"/>
    </source>
</evidence>
<evidence type="ECO:0000256" key="6">
    <source>
        <dbReference type="ARBA" id="ARBA00022777"/>
    </source>
</evidence>
<feature type="transmembrane region" description="Helical" evidence="10">
    <location>
        <begin position="52"/>
        <end position="72"/>
    </location>
</feature>
<evidence type="ECO:0000256" key="1">
    <source>
        <dbReference type="ARBA" id="ARBA00000085"/>
    </source>
</evidence>
<dbReference type="Pfam" id="PF02518">
    <property type="entry name" value="HATPase_c"/>
    <property type="match status" value="1"/>
</dbReference>
<sequence length="434" mass="44499">MPVDVIALLRTRAALPTARAVLVWAGVAVLPVLWVMAPAVANSGDGIGVVGWWLPTRYLVPVLIVALPAALLPRHPLTGLGLMLAGATLSSATVHGRHPGYLADLFNLQFLAVDAALAVVAANRSRRVSVPAAGVVLVTQLLAAFVNLGVEPVNQAALTVLAVTAAWIAGNSVRARRNYAYALRIHAATEAVTAERLRIARELHDMVAHSIGVIAIQAGVGARVIDTQPAQARAALATIEAASRDTLAGLRRTLGALRRGDGDPASLEPAPGLAELDRLVAATGDAGVRVELRTAGDAPVPAEVDLAAFRIVQEALTNVVRHAGVDACQVIVERGDDAVTVEVVDDGRGGPIGVEGHGLIGMRERVIAVGGRFRAGPRSGGGFRVTAWLPVSPEYAVPVGAVRASGPPGGAGSVGRRSDGGDGAGGRPDEAVEP</sequence>
<name>A0ABQ4HWV5_9ACTN</name>
<dbReference type="InterPro" id="IPR050482">
    <property type="entry name" value="Sensor_HK_TwoCompSys"/>
</dbReference>
<feature type="transmembrane region" description="Helical" evidence="10">
    <location>
        <begin position="77"/>
        <end position="95"/>
    </location>
</feature>
<feature type="transmembrane region" description="Helical" evidence="10">
    <location>
        <begin position="128"/>
        <end position="150"/>
    </location>
</feature>
<evidence type="ECO:0000256" key="2">
    <source>
        <dbReference type="ARBA" id="ARBA00012438"/>
    </source>
</evidence>
<dbReference type="Gene3D" id="1.20.5.1930">
    <property type="match status" value="1"/>
</dbReference>
<gene>
    <name evidence="13" type="ORF">Van01_33310</name>
</gene>
<evidence type="ECO:0000313" key="14">
    <source>
        <dbReference type="Proteomes" id="UP000647017"/>
    </source>
</evidence>
<dbReference type="InterPro" id="IPR003594">
    <property type="entry name" value="HATPase_dom"/>
</dbReference>
<feature type="transmembrane region" description="Helical" evidence="10">
    <location>
        <begin position="101"/>
        <end position="121"/>
    </location>
</feature>
<evidence type="ECO:0000256" key="3">
    <source>
        <dbReference type="ARBA" id="ARBA00022553"/>
    </source>
</evidence>
<dbReference type="EC" id="2.7.13.3" evidence="2"/>
<dbReference type="Gene3D" id="3.30.565.10">
    <property type="entry name" value="Histidine kinase-like ATPase, C-terminal domain"/>
    <property type="match status" value="1"/>
</dbReference>
<proteinExistence type="predicted"/>
<dbReference type="PANTHER" id="PTHR24421">
    <property type="entry name" value="NITRATE/NITRITE SENSOR PROTEIN NARX-RELATED"/>
    <property type="match status" value="1"/>
</dbReference>
<keyword evidence="7" id="KW-0067">ATP-binding</keyword>
<dbReference type="InterPro" id="IPR036890">
    <property type="entry name" value="HATPase_C_sf"/>
</dbReference>